<dbReference type="Proteomes" id="UP001596142">
    <property type="component" value="Unassembled WGS sequence"/>
</dbReference>
<name>A0ABW0YNA5_9BACI</name>
<evidence type="ECO:0000313" key="2">
    <source>
        <dbReference type="Proteomes" id="UP001596142"/>
    </source>
</evidence>
<evidence type="ECO:0000313" key="1">
    <source>
        <dbReference type="EMBL" id="MFC5713241.1"/>
    </source>
</evidence>
<proteinExistence type="predicted"/>
<protein>
    <submittedName>
        <fullName evidence="1">SE1561 family protein</fullName>
    </submittedName>
</protein>
<dbReference type="NCBIfam" id="NF040878">
    <property type="entry name" value="SE1561_fam"/>
    <property type="match status" value="1"/>
</dbReference>
<reference evidence="2" key="1">
    <citation type="journal article" date="2019" name="Int. J. Syst. Evol. Microbiol.">
        <title>The Global Catalogue of Microorganisms (GCM) 10K type strain sequencing project: providing services to taxonomists for standard genome sequencing and annotation.</title>
        <authorList>
            <consortium name="The Broad Institute Genomics Platform"/>
            <consortium name="The Broad Institute Genome Sequencing Center for Infectious Disease"/>
            <person name="Wu L."/>
            <person name="Ma J."/>
        </authorList>
    </citation>
    <scope>NUCLEOTIDE SEQUENCE [LARGE SCALE GENOMIC DNA]</scope>
    <source>
        <strain evidence="2">CECT 7184</strain>
    </source>
</reference>
<sequence length="61" mass="7326">MGSPVYDKVRQLEYLQKRVELMSHMLEALDPAEADINDLNRFQEMLDQVKIKTNQFQKNWE</sequence>
<dbReference type="RefSeq" id="WP_054636766.1">
    <property type="nucleotide sequence ID" value="NZ_JBHSOZ010000004.1"/>
</dbReference>
<keyword evidence="2" id="KW-1185">Reference proteome</keyword>
<dbReference type="EMBL" id="JBHSOZ010000004">
    <property type="protein sequence ID" value="MFC5713241.1"/>
    <property type="molecule type" value="Genomic_DNA"/>
</dbReference>
<comment type="caution">
    <text evidence="1">The sequence shown here is derived from an EMBL/GenBank/DDBJ whole genome shotgun (WGS) entry which is preliminary data.</text>
</comment>
<accession>A0ABW0YNA5</accession>
<dbReference type="InterPro" id="IPR047670">
    <property type="entry name" value="YfjT-like"/>
</dbReference>
<gene>
    <name evidence="1" type="ORF">ACFPU1_10625</name>
</gene>
<organism evidence="1 2">
    <name type="scientific">Thalassorhabdus alkalitolerans</name>
    <dbReference type="NCBI Taxonomy" id="2282697"/>
    <lineage>
        <taxon>Bacteria</taxon>
        <taxon>Bacillati</taxon>
        <taxon>Bacillota</taxon>
        <taxon>Bacilli</taxon>
        <taxon>Bacillales</taxon>
        <taxon>Bacillaceae</taxon>
        <taxon>Thalassorhabdus</taxon>
    </lineage>
</organism>
<dbReference type="SUPFAM" id="SSF89009">
    <property type="entry name" value="GAT-like domain"/>
    <property type="match status" value="1"/>
</dbReference>